<proteinExistence type="predicted"/>
<sequence>MGVSVPNPVEECPKLIEFPPSTVPTQVETPIPVDVDSPPDVGLPPKSPQKTQPHSPNQNSEKEIPPKLPKSTKNSQRLGTSSNTNSSQTNCAPQKCASPKSAMPKFAKLNSTKPTTTRPNSMKPSHAKTNSSAQPNFDKPNSKPNAKPQTRSATRVSPRKGKNVVQTPTIGDDGSSSSDSYDSVEDNLYMPRADELSSEDEDDFIVTQARKKDCKRKNGVGNDLRKAREEIMVEDDGLVVGSNSDIDLGEVFGNETNVGGEADAYDAHDADSDGKDSWESLEMKTPPNSEDEDNAVDNEIPLFREGVKY</sequence>
<feature type="region of interest" description="Disordered" evidence="1">
    <location>
        <begin position="1"/>
        <end position="201"/>
    </location>
</feature>
<reference evidence="2 3" key="1">
    <citation type="journal article" date="2023" name="Plants (Basel)">
        <title>Bridging the Gap: Combining Genomics and Transcriptomics Approaches to Understand Stylosanthes scabra, an Orphan Legume from the Brazilian Caatinga.</title>
        <authorList>
            <person name="Ferreira-Neto J.R.C."/>
            <person name="da Silva M.D."/>
            <person name="Binneck E."/>
            <person name="de Melo N.F."/>
            <person name="da Silva R.H."/>
            <person name="de Melo A.L.T.M."/>
            <person name="Pandolfi V."/>
            <person name="Bustamante F.O."/>
            <person name="Brasileiro-Vidal A.C."/>
            <person name="Benko-Iseppon A.M."/>
        </authorList>
    </citation>
    <scope>NUCLEOTIDE SEQUENCE [LARGE SCALE GENOMIC DNA]</scope>
    <source>
        <tissue evidence="2">Leaves</tissue>
    </source>
</reference>
<feature type="compositionally biased region" description="Basic and acidic residues" evidence="1">
    <location>
        <begin position="265"/>
        <end position="282"/>
    </location>
</feature>
<feature type="compositionally biased region" description="Polar residues" evidence="1">
    <location>
        <begin position="48"/>
        <end position="59"/>
    </location>
</feature>
<feature type="compositionally biased region" description="Polar residues" evidence="1">
    <location>
        <begin position="142"/>
        <end position="155"/>
    </location>
</feature>
<feature type="compositionally biased region" description="Low complexity" evidence="1">
    <location>
        <begin position="171"/>
        <end position="181"/>
    </location>
</feature>
<dbReference type="Proteomes" id="UP001341840">
    <property type="component" value="Unassembled WGS sequence"/>
</dbReference>
<feature type="compositionally biased region" description="Low complexity" evidence="1">
    <location>
        <begin position="30"/>
        <end position="40"/>
    </location>
</feature>
<evidence type="ECO:0000256" key="1">
    <source>
        <dbReference type="SAM" id="MobiDB-lite"/>
    </source>
</evidence>
<feature type="region of interest" description="Disordered" evidence="1">
    <location>
        <begin position="251"/>
        <end position="309"/>
    </location>
</feature>
<accession>A0ABU6YKL2</accession>
<evidence type="ECO:0000313" key="3">
    <source>
        <dbReference type="Proteomes" id="UP001341840"/>
    </source>
</evidence>
<organism evidence="2 3">
    <name type="scientific">Stylosanthes scabra</name>
    <dbReference type="NCBI Taxonomy" id="79078"/>
    <lineage>
        <taxon>Eukaryota</taxon>
        <taxon>Viridiplantae</taxon>
        <taxon>Streptophyta</taxon>
        <taxon>Embryophyta</taxon>
        <taxon>Tracheophyta</taxon>
        <taxon>Spermatophyta</taxon>
        <taxon>Magnoliopsida</taxon>
        <taxon>eudicotyledons</taxon>
        <taxon>Gunneridae</taxon>
        <taxon>Pentapetalae</taxon>
        <taxon>rosids</taxon>
        <taxon>fabids</taxon>
        <taxon>Fabales</taxon>
        <taxon>Fabaceae</taxon>
        <taxon>Papilionoideae</taxon>
        <taxon>50 kb inversion clade</taxon>
        <taxon>dalbergioids sensu lato</taxon>
        <taxon>Dalbergieae</taxon>
        <taxon>Pterocarpus clade</taxon>
        <taxon>Stylosanthes</taxon>
    </lineage>
</organism>
<gene>
    <name evidence="2" type="ORF">PIB30_058336</name>
</gene>
<protein>
    <submittedName>
        <fullName evidence="2">Uncharacterized protein</fullName>
    </submittedName>
</protein>
<keyword evidence="3" id="KW-1185">Reference proteome</keyword>
<evidence type="ECO:0000313" key="2">
    <source>
        <dbReference type="EMBL" id="MED6209819.1"/>
    </source>
</evidence>
<dbReference type="EMBL" id="JASCZI010242144">
    <property type="protein sequence ID" value="MED6209819.1"/>
    <property type="molecule type" value="Genomic_DNA"/>
</dbReference>
<name>A0ABU6YKL2_9FABA</name>
<comment type="caution">
    <text evidence="2">The sequence shown here is derived from an EMBL/GenBank/DDBJ whole genome shotgun (WGS) entry which is preliminary data.</text>
</comment>
<feature type="compositionally biased region" description="Low complexity" evidence="1">
    <location>
        <begin position="80"/>
        <end position="90"/>
    </location>
</feature>
<feature type="compositionally biased region" description="Polar residues" evidence="1">
    <location>
        <begin position="109"/>
        <end position="135"/>
    </location>
</feature>